<evidence type="ECO:0000259" key="2">
    <source>
        <dbReference type="Pfam" id="PF02769"/>
    </source>
</evidence>
<dbReference type="EMBL" id="CAEZZR010000137">
    <property type="protein sequence ID" value="CAB4781990.1"/>
    <property type="molecule type" value="Genomic_DNA"/>
</dbReference>
<dbReference type="NCBIfam" id="TIGR01379">
    <property type="entry name" value="thiL"/>
    <property type="match status" value="1"/>
</dbReference>
<sequence length="311" mass="32761">MSFSESEVIEYLARIFATSDSRVIIGIGDDAAVVAQGAANTVVTTDMAVEGVHFKRIWSSAHEIGRKITAANLADIYAMGAEPRHLVVALSLTGNESMNWIKELAQGIKDEADTCNVSVIGGDLVRGPVVTISMTAIGEVSHPILRSGAQVGDGVFLSGLPGLSAAGLFLLSKEINISALRSSVCAERAVSQFRAPEVNYSAAIALLDAHALCDVSDGLLTQGQQVAKGSGVRLEISSEWIEASSGFRELSDLAQEVGAYVWDWIACGGEDHVFLATGIKLPGMQIGTVQDGSDCEILGLTQIPQGFTHFL</sequence>
<feature type="domain" description="PurM-like C-terminal" evidence="2">
    <location>
        <begin position="150"/>
        <end position="243"/>
    </location>
</feature>
<feature type="domain" description="PurM-like N-terminal" evidence="1">
    <location>
        <begin position="28"/>
        <end position="140"/>
    </location>
</feature>
<evidence type="ECO:0000313" key="7">
    <source>
        <dbReference type="EMBL" id="CAB4929425.1"/>
    </source>
</evidence>
<dbReference type="HAMAP" id="MF_02128">
    <property type="entry name" value="TMP_kinase"/>
    <property type="match status" value="1"/>
</dbReference>
<dbReference type="EMBL" id="CAFAZX010000069">
    <property type="protein sequence ID" value="CAB4844603.1"/>
    <property type="molecule type" value="Genomic_DNA"/>
</dbReference>
<reference evidence="6" key="1">
    <citation type="submission" date="2020-05" db="EMBL/GenBank/DDBJ databases">
        <authorList>
            <person name="Chiriac C."/>
            <person name="Salcher M."/>
            <person name="Ghai R."/>
            <person name="Kavagutti S V."/>
        </authorList>
    </citation>
    <scope>NUCLEOTIDE SEQUENCE</scope>
</reference>
<dbReference type="CDD" id="cd02194">
    <property type="entry name" value="ThiL"/>
    <property type="match status" value="1"/>
</dbReference>
<dbReference type="EMBL" id="CAFBMY010000121">
    <property type="protein sequence ID" value="CAB4929425.1"/>
    <property type="molecule type" value="Genomic_DNA"/>
</dbReference>
<dbReference type="Pfam" id="PF00586">
    <property type="entry name" value="AIRS"/>
    <property type="match status" value="1"/>
</dbReference>
<organism evidence="6">
    <name type="scientific">freshwater metagenome</name>
    <dbReference type="NCBI Taxonomy" id="449393"/>
    <lineage>
        <taxon>unclassified sequences</taxon>
        <taxon>metagenomes</taxon>
        <taxon>ecological metagenomes</taxon>
    </lineage>
</organism>
<dbReference type="PANTHER" id="PTHR30270">
    <property type="entry name" value="THIAMINE-MONOPHOSPHATE KINASE"/>
    <property type="match status" value="1"/>
</dbReference>
<name>A0A6J7BK54_9ZZZZ</name>
<gene>
    <name evidence="3" type="ORF">UFOPK2646_00725</name>
    <name evidence="4" type="ORF">UFOPK2907_01228</name>
    <name evidence="5" type="ORF">UFOPK3197_00568</name>
    <name evidence="6" type="ORF">UFOPK3241_01082</name>
    <name evidence="7" type="ORF">UFOPK3707_00772</name>
    <name evidence="8" type="ORF">UFOPK4265_00963</name>
</gene>
<proteinExistence type="inferred from homology"/>
<dbReference type="Pfam" id="PF02769">
    <property type="entry name" value="AIRS_C"/>
    <property type="match status" value="1"/>
</dbReference>
<dbReference type="AlphaFoldDB" id="A0A6J7BK54"/>
<dbReference type="InterPro" id="IPR036921">
    <property type="entry name" value="PurM-like_N_sf"/>
</dbReference>
<evidence type="ECO:0000313" key="8">
    <source>
        <dbReference type="EMBL" id="CAB5054400.1"/>
    </source>
</evidence>
<dbReference type="SUPFAM" id="SSF55326">
    <property type="entry name" value="PurM N-terminal domain-like"/>
    <property type="match status" value="1"/>
</dbReference>
<dbReference type="EMBL" id="CAFBQK010000128">
    <property type="protein sequence ID" value="CAB5054400.1"/>
    <property type="molecule type" value="Genomic_DNA"/>
</dbReference>
<evidence type="ECO:0000313" key="3">
    <source>
        <dbReference type="EMBL" id="CAB4706297.1"/>
    </source>
</evidence>
<evidence type="ECO:0000313" key="4">
    <source>
        <dbReference type="EMBL" id="CAB4781990.1"/>
    </source>
</evidence>
<evidence type="ECO:0000313" key="6">
    <source>
        <dbReference type="EMBL" id="CAB4844603.1"/>
    </source>
</evidence>
<dbReference type="SUPFAM" id="SSF56042">
    <property type="entry name" value="PurM C-terminal domain-like"/>
    <property type="match status" value="1"/>
</dbReference>
<evidence type="ECO:0000313" key="5">
    <source>
        <dbReference type="EMBL" id="CAB4826701.1"/>
    </source>
</evidence>
<dbReference type="GO" id="GO:0009030">
    <property type="term" value="F:thiamine-phosphate kinase activity"/>
    <property type="evidence" value="ECO:0007669"/>
    <property type="project" value="InterPro"/>
</dbReference>
<dbReference type="EMBL" id="CAEZYB010000071">
    <property type="protein sequence ID" value="CAB4706297.1"/>
    <property type="molecule type" value="Genomic_DNA"/>
</dbReference>
<dbReference type="Gene3D" id="3.30.1330.10">
    <property type="entry name" value="PurM-like, N-terminal domain"/>
    <property type="match status" value="1"/>
</dbReference>
<dbReference type="Gene3D" id="3.90.650.10">
    <property type="entry name" value="PurM-like C-terminal domain"/>
    <property type="match status" value="1"/>
</dbReference>
<dbReference type="GO" id="GO:0009228">
    <property type="term" value="P:thiamine biosynthetic process"/>
    <property type="evidence" value="ECO:0007669"/>
    <property type="project" value="InterPro"/>
</dbReference>
<dbReference type="InterPro" id="IPR036676">
    <property type="entry name" value="PurM-like_C_sf"/>
</dbReference>
<evidence type="ECO:0000259" key="1">
    <source>
        <dbReference type="Pfam" id="PF00586"/>
    </source>
</evidence>
<dbReference type="InterPro" id="IPR010918">
    <property type="entry name" value="PurM-like_C_dom"/>
</dbReference>
<accession>A0A6J7BK54</accession>
<protein>
    <submittedName>
        <fullName evidence="6">Unannotated protein</fullName>
    </submittedName>
</protein>
<dbReference type="InterPro" id="IPR006283">
    <property type="entry name" value="ThiL-like"/>
</dbReference>
<dbReference type="InterPro" id="IPR016188">
    <property type="entry name" value="PurM-like_N"/>
</dbReference>
<dbReference type="PIRSF" id="PIRSF005303">
    <property type="entry name" value="Thiam_monoph_kin"/>
    <property type="match status" value="1"/>
</dbReference>
<dbReference type="PANTHER" id="PTHR30270:SF0">
    <property type="entry name" value="THIAMINE-MONOPHOSPHATE KINASE"/>
    <property type="match status" value="1"/>
</dbReference>
<dbReference type="EMBL" id="CAFABI010000048">
    <property type="protein sequence ID" value="CAB4826701.1"/>
    <property type="molecule type" value="Genomic_DNA"/>
</dbReference>